<dbReference type="Proteomes" id="UP001209540">
    <property type="component" value="Unassembled WGS sequence"/>
</dbReference>
<dbReference type="GO" id="GO:0034501">
    <property type="term" value="P:protein localization to kinetochore"/>
    <property type="evidence" value="ECO:0007669"/>
    <property type="project" value="InterPro"/>
</dbReference>
<protein>
    <recommendedName>
        <fullName evidence="3">Kinetochore protein Sos7 coiled-coil domain-containing protein</fullName>
    </recommendedName>
</protein>
<feature type="domain" description="Kinetochore protein Sos7 coiled-coil" evidence="3">
    <location>
        <begin position="74"/>
        <end position="134"/>
    </location>
</feature>
<dbReference type="EMBL" id="JAIXMP010000012">
    <property type="protein sequence ID" value="KAI9264078.1"/>
    <property type="molecule type" value="Genomic_DNA"/>
</dbReference>
<gene>
    <name evidence="4" type="ORF">BDA99DRAFT_508358</name>
</gene>
<keyword evidence="5" id="KW-1185">Reference proteome</keyword>
<evidence type="ECO:0000313" key="4">
    <source>
        <dbReference type="EMBL" id="KAI9264078.1"/>
    </source>
</evidence>
<dbReference type="AlphaFoldDB" id="A0AAD5K125"/>
<feature type="transmembrane region" description="Helical" evidence="2">
    <location>
        <begin position="252"/>
        <end position="272"/>
    </location>
</feature>
<dbReference type="Pfam" id="PF20882">
    <property type="entry name" value="Sos7"/>
    <property type="match status" value="1"/>
</dbReference>
<name>A0AAD5K125_9FUNG</name>
<dbReference type="PANTHER" id="PTHR37329">
    <property type="entry name" value="KINETOCHORE PROTEIN SOS7"/>
    <property type="match status" value="1"/>
</dbReference>
<evidence type="ECO:0000256" key="1">
    <source>
        <dbReference type="SAM" id="Coils"/>
    </source>
</evidence>
<sequence length="277" mass="32879">MDTELKRDIREFKERELYLHSLQKEYNRQTGLSFSGSNTPVQSINLPLHPTTLQKELDDYKDYAGRLEEALIQRETKEKFLRFILQDPPHEISTDEYVSAEKKAIDLERQIRANQEKMNDLKNTIKQKTSRVETLHSRISTDVDQLTRIIDDIEKNTKLLEQVETQLDQQTGLSLDEAMKIEEQLTDEIIQVNMDIDERRDRISRMKKEATENQRIVDELETRWEGLKQEASSRQVYTEQHLQKLNEATHRYFFFTLSFYSLFLLSFSSSYVNYLLS</sequence>
<dbReference type="Gene3D" id="1.10.287.1490">
    <property type="match status" value="1"/>
</dbReference>
<reference evidence="4" key="1">
    <citation type="journal article" date="2022" name="IScience">
        <title>Evolution of zygomycete secretomes and the origins of terrestrial fungal ecologies.</title>
        <authorList>
            <person name="Chang Y."/>
            <person name="Wang Y."/>
            <person name="Mondo S."/>
            <person name="Ahrendt S."/>
            <person name="Andreopoulos W."/>
            <person name="Barry K."/>
            <person name="Beard J."/>
            <person name="Benny G.L."/>
            <person name="Blankenship S."/>
            <person name="Bonito G."/>
            <person name="Cuomo C."/>
            <person name="Desiro A."/>
            <person name="Gervers K.A."/>
            <person name="Hundley H."/>
            <person name="Kuo A."/>
            <person name="LaButti K."/>
            <person name="Lang B.F."/>
            <person name="Lipzen A."/>
            <person name="O'Donnell K."/>
            <person name="Pangilinan J."/>
            <person name="Reynolds N."/>
            <person name="Sandor L."/>
            <person name="Smith M.E."/>
            <person name="Tsang A."/>
            <person name="Grigoriev I.V."/>
            <person name="Stajich J.E."/>
            <person name="Spatafora J.W."/>
        </authorList>
    </citation>
    <scope>NUCLEOTIDE SEQUENCE</scope>
    <source>
        <strain evidence="4">RSA 2281</strain>
    </source>
</reference>
<dbReference type="GO" id="GO:0051315">
    <property type="term" value="P:attachment of mitotic spindle microtubules to kinetochore"/>
    <property type="evidence" value="ECO:0007669"/>
    <property type="project" value="TreeGrafter"/>
</dbReference>
<comment type="caution">
    <text evidence="4">The sequence shown here is derived from an EMBL/GenBank/DDBJ whole genome shotgun (WGS) entry which is preliminary data.</text>
</comment>
<organism evidence="4 5">
    <name type="scientific">Phascolomyces articulosus</name>
    <dbReference type="NCBI Taxonomy" id="60185"/>
    <lineage>
        <taxon>Eukaryota</taxon>
        <taxon>Fungi</taxon>
        <taxon>Fungi incertae sedis</taxon>
        <taxon>Mucoromycota</taxon>
        <taxon>Mucoromycotina</taxon>
        <taxon>Mucoromycetes</taxon>
        <taxon>Mucorales</taxon>
        <taxon>Lichtheimiaceae</taxon>
        <taxon>Phascolomyces</taxon>
    </lineage>
</organism>
<accession>A0AAD5K125</accession>
<dbReference type="PANTHER" id="PTHR37329:SF1">
    <property type="entry name" value="KINETOCHORE PROTEIN SOS7"/>
    <property type="match status" value="1"/>
</dbReference>
<keyword evidence="2" id="KW-1133">Transmembrane helix</keyword>
<evidence type="ECO:0000313" key="5">
    <source>
        <dbReference type="Proteomes" id="UP001209540"/>
    </source>
</evidence>
<keyword evidence="2" id="KW-0472">Membrane</keyword>
<evidence type="ECO:0000259" key="3">
    <source>
        <dbReference type="Pfam" id="PF20882"/>
    </source>
</evidence>
<feature type="coiled-coil region" evidence="1">
    <location>
        <begin position="97"/>
        <end position="163"/>
    </location>
</feature>
<reference evidence="4" key="2">
    <citation type="submission" date="2023-02" db="EMBL/GenBank/DDBJ databases">
        <authorList>
            <consortium name="DOE Joint Genome Institute"/>
            <person name="Mondo S.J."/>
            <person name="Chang Y."/>
            <person name="Wang Y."/>
            <person name="Ahrendt S."/>
            <person name="Andreopoulos W."/>
            <person name="Barry K."/>
            <person name="Beard J."/>
            <person name="Benny G.L."/>
            <person name="Blankenship S."/>
            <person name="Bonito G."/>
            <person name="Cuomo C."/>
            <person name="Desiro A."/>
            <person name="Gervers K.A."/>
            <person name="Hundley H."/>
            <person name="Kuo A."/>
            <person name="LaButti K."/>
            <person name="Lang B.F."/>
            <person name="Lipzen A."/>
            <person name="O'Donnell K."/>
            <person name="Pangilinan J."/>
            <person name="Reynolds N."/>
            <person name="Sandor L."/>
            <person name="Smith M.W."/>
            <person name="Tsang A."/>
            <person name="Grigoriev I.V."/>
            <person name="Stajich J.E."/>
            <person name="Spatafora J.W."/>
        </authorList>
    </citation>
    <scope>NUCLEOTIDE SEQUENCE</scope>
    <source>
        <strain evidence="4">RSA 2281</strain>
    </source>
</reference>
<dbReference type="InterPro" id="IPR037475">
    <property type="entry name" value="Sos7"/>
</dbReference>
<dbReference type="GO" id="GO:0000776">
    <property type="term" value="C:kinetochore"/>
    <property type="evidence" value="ECO:0007669"/>
    <property type="project" value="InterPro"/>
</dbReference>
<keyword evidence="1" id="KW-0175">Coiled coil</keyword>
<keyword evidence="2" id="KW-0812">Transmembrane</keyword>
<evidence type="ECO:0000256" key="2">
    <source>
        <dbReference type="SAM" id="Phobius"/>
    </source>
</evidence>
<dbReference type="InterPro" id="IPR048781">
    <property type="entry name" value="Sos7_CC"/>
</dbReference>
<proteinExistence type="predicted"/>